<keyword evidence="2" id="KW-1185">Reference proteome</keyword>
<dbReference type="AlphaFoldDB" id="A0A938Y3W0"/>
<sequence>MNDWRMYTDATGTETNHTAWHEVLKEIAQLNGTTHTLVHAAFGDHVDLVVAGGNNGKVLLQWKEYEPMLQHFILARGEANGLMNTLTIEGNETPFPAEWCLALDAVIPVCGDLLRSLEMKSYEGLQWIEITE</sequence>
<evidence type="ECO:0000313" key="1">
    <source>
        <dbReference type="EMBL" id="MBM7590740.1"/>
    </source>
</evidence>
<dbReference type="RefSeq" id="WP_204518488.1">
    <property type="nucleotide sequence ID" value="NZ_BAABIN010000016.1"/>
</dbReference>
<evidence type="ECO:0000313" key="2">
    <source>
        <dbReference type="Proteomes" id="UP000717624"/>
    </source>
</evidence>
<dbReference type="EMBL" id="JAFBEB010000007">
    <property type="protein sequence ID" value="MBM7590740.1"/>
    <property type="molecule type" value="Genomic_DNA"/>
</dbReference>
<gene>
    <name evidence="1" type="ORF">JOD01_002350</name>
</gene>
<proteinExistence type="predicted"/>
<comment type="caution">
    <text evidence="1">The sequence shown here is derived from an EMBL/GenBank/DDBJ whole genome shotgun (WGS) entry which is preliminary data.</text>
</comment>
<accession>A0A938Y3W0</accession>
<reference evidence="1" key="1">
    <citation type="submission" date="2021-01" db="EMBL/GenBank/DDBJ databases">
        <title>Genomic Encyclopedia of Type Strains, Phase IV (KMG-IV): sequencing the most valuable type-strain genomes for metagenomic binning, comparative biology and taxonomic classification.</title>
        <authorList>
            <person name="Goeker M."/>
        </authorList>
    </citation>
    <scope>NUCLEOTIDE SEQUENCE</scope>
    <source>
        <strain evidence="1">DSM 25523</strain>
    </source>
</reference>
<name>A0A938Y3W0_9BACL</name>
<dbReference type="Proteomes" id="UP000717624">
    <property type="component" value="Unassembled WGS sequence"/>
</dbReference>
<organism evidence="1 2">
    <name type="scientific">Brevibacillus fulvus</name>
    <dbReference type="NCBI Taxonomy" id="1125967"/>
    <lineage>
        <taxon>Bacteria</taxon>
        <taxon>Bacillati</taxon>
        <taxon>Bacillota</taxon>
        <taxon>Bacilli</taxon>
        <taxon>Bacillales</taxon>
        <taxon>Paenibacillaceae</taxon>
        <taxon>Brevibacillus</taxon>
    </lineage>
</organism>
<protein>
    <submittedName>
        <fullName evidence="1">Uncharacterized protein</fullName>
    </submittedName>
</protein>